<dbReference type="PRINTS" id="PR00080">
    <property type="entry name" value="SDRFAMILY"/>
</dbReference>
<dbReference type="STRING" id="1314790.A0A1Y1Z4X9"/>
<evidence type="ECO:0000256" key="2">
    <source>
        <dbReference type="RuleBase" id="RU000363"/>
    </source>
</evidence>
<dbReference type="CDD" id="cd05325">
    <property type="entry name" value="carb_red_sniffer_like_SDR_c"/>
    <property type="match status" value="1"/>
</dbReference>
<keyword evidence="1" id="KW-0521">NADP</keyword>
<dbReference type="PANTHER" id="PTHR45458">
    <property type="entry name" value="SHORT-CHAIN DEHYDROGENASE/REDUCTASE SDR"/>
    <property type="match status" value="1"/>
</dbReference>
<comment type="caution">
    <text evidence="3">The sequence shown here is derived from an EMBL/GenBank/DDBJ whole genome shotgun (WGS) entry which is preliminary data.</text>
</comment>
<evidence type="ECO:0000256" key="1">
    <source>
        <dbReference type="ARBA" id="ARBA00022857"/>
    </source>
</evidence>
<dbReference type="GO" id="GO:0016616">
    <property type="term" value="F:oxidoreductase activity, acting on the CH-OH group of donors, NAD or NADP as acceptor"/>
    <property type="evidence" value="ECO:0007669"/>
    <property type="project" value="TreeGrafter"/>
</dbReference>
<reference evidence="3 4" key="1">
    <citation type="submission" date="2016-07" db="EMBL/GenBank/DDBJ databases">
        <title>Pervasive Adenine N6-methylation of Active Genes in Fungi.</title>
        <authorList>
            <consortium name="DOE Joint Genome Institute"/>
            <person name="Mondo S.J."/>
            <person name="Dannebaum R.O."/>
            <person name="Kuo R.C."/>
            <person name="Labutti K."/>
            <person name="Haridas S."/>
            <person name="Kuo A."/>
            <person name="Salamov A."/>
            <person name="Ahrendt S.R."/>
            <person name="Lipzen A."/>
            <person name="Sullivan W."/>
            <person name="Andreopoulos W.B."/>
            <person name="Clum A."/>
            <person name="Lindquist E."/>
            <person name="Daum C."/>
            <person name="Ramamoorthy G.K."/>
            <person name="Gryganskyi A."/>
            <person name="Culley D."/>
            <person name="Magnuson J.K."/>
            <person name="James T.Y."/>
            <person name="O'Malley M.A."/>
            <person name="Stajich J.E."/>
            <person name="Spatafora J.W."/>
            <person name="Visel A."/>
            <person name="Grigoriev I.V."/>
        </authorList>
    </citation>
    <scope>NUCLEOTIDE SEQUENCE [LARGE SCALE GENOMIC DNA]</scope>
    <source>
        <strain evidence="3 4">CBS 931.73</strain>
    </source>
</reference>
<dbReference type="Pfam" id="PF00106">
    <property type="entry name" value="adh_short"/>
    <property type="match status" value="1"/>
</dbReference>
<dbReference type="PROSITE" id="PS00061">
    <property type="entry name" value="ADH_SHORT"/>
    <property type="match status" value="1"/>
</dbReference>
<protein>
    <submittedName>
        <fullName evidence="3">NAD(P)-binding protein</fullName>
    </submittedName>
</protein>
<dbReference type="SUPFAM" id="SSF51735">
    <property type="entry name" value="NAD(P)-binding Rossmann-fold domains"/>
    <property type="match status" value="1"/>
</dbReference>
<dbReference type="PRINTS" id="PR00081">
    <property type="entry name" value="GDHRDH"/>
</dbReference>
<dbReference type="OrthoDB" id="7289984at2759"/>
<dbReference type="FunCoup" id="A0A1Y1Z4X9">
    <property type="interactions" value="179"/>
</dbReference>
<dbReference type="EMBL" id="MCFE01000026">
    <property type="protein sequence ID" value="ORY05310.1"/>
    <property type="molecule type" value="Genomic_DNA"/>
</dbReference>
<organism evidence="3 4">
    <name type="scientific">Basidiobolus meristosporus CBS 931.73</name>
    <dbReference type="NCBI Taxonomy" id="1314790"/>
    <lineage>
        <taxon>Eukaryota</taxon>
        <taxon>Fungi</taxon>
        <taxon>Fungi incertae sedis</taxon>
        <taxon>Zoopagomycota</taxon>
        <taxon>Entomophthoromycotina</taxon>
        <taxon>Basidiobolomycetes</taxon>
        <taxon>Basidiobolales</taxon>
        <taxon>Basidiobolaceae</taxon>
        <taxon>Basidiobolus</taxon>
    </lineage>
</organism>
<evidence type="ECO:0000313" key="3">
    <source>
        <dbReference type="EMBL" id="ORY05310.1"/>
    </source>
</evidence>
<dbReference type="InterPro" id="IPR002347">
    <property type="entry name" value="SDR_fam"/>
</dbReference>
<evidence type="ECO:0000313" key="4">
    <source>
        <dbReference type="Proteomes" id="UP000193498"/>
    </source>
</evidence>
<dbReference type="Gene3D" id="3.40.50.720">
    <property type="entry name" value="NAD(P)-binding Rossmann-like Domain"/>
    <property type="match status" value="1"/>
</dbReference>
<comment type="similarity">
    <text evidence="2">Belongs to the short-chain dehydrogenases/reductases (SDR) family.</text>
</comment>
<accession>A0A1Y1Z4X9</accession>
<dbReference type="PANTHER" id="PTHR45458:SF1">
    <property type="entry name" value="SHORT CHAIN DEHYDROGENASE"/>
    <property type="match status" value="1"/>
</dbReference>
<dbReference type="InParanoid" id="A0A1Y1Z4X9"/>
<name>A0A1Y1Z4X9_9FUNG</name>
<keyword evidence="4" id="KW-1185">Reference proteome</keyword>
<dbReference type="InterPro" id="IPR020904">
    <property type="entry name" value="Sc_DH/Rdtase_CS"/>
</dbReference>
<dbReference type="AlphaFoldDB" id="A0A1Y1Z4X9"/>
<dbReference type="InterPro" id="IPR036291">
    <property type="entry name" value="NAD(P)-bd_dom_sf"/>
</dbReference>
<dbReference type="InterPro" id="IPR052184">
    <property type="entry name" value="SDR_enzymes"/>
</dbReference>
<proteinExistence type="inferred from homology"/>
<dbReference type="Proteomes" id="UP000193498">
    <property type="component" value="Unassembled WGS sequence"/>
</dbReference>
<gene>
    <name evidence="3" type="ORF">K493DRAFT_275086</name>
</gene>
<sequence length="235" mass="24947">MSTYVVTGASRGLGLEFVRQILQKPGARVFACCRNPSSATALEELKQEAGDRLSVHKLDVNNKGSIEESAKEISKLTGGGIDVLINNAGISKDNAGLTKITKAELEEMFTTNVTGPVLVAQQFIPLLELGGKKQIINVSSILGSITLNINSASTMGYGVTKAALNMVTSGFSKELKDQNITVISIHPGWVQTDMGGKGADITSDESISGMLKVIDGLTFSSTGKYFDYAGKELPW</sequence>